<keyword evidence="3" id="KW-1185">Reference proteome</keyword>
<dbReference type="EMBL" id="JABFUD020000009">
    <property type="protein sequence ID" value="KAI5075164.1"/>
    <property type="molecule type" value="Genomic_DNA"/>
</dbReference>
<reference evidence="2" key="1">
    <citation type="submission" date="2021-01" db="EMBL/GenBank/DDBJ databases">
        <title>Adiantum capillus-veneris genome.</title>
        <authorList>
            <person name="Fang Y."/>
            <person name="Liao Q."/>
        </authorList>
    </citation>
    <scope>NUCLEOTIDE SEQUENCE</scope>
    <source>
        <strain evidence="2">H3</strain>
        <tissue evidence="2">Leaf</tissue>
    </source>
</reference>
<accession>A0A9D4UWI7</accession>
<gene>
    <name evidence="2" type="ORF">GOP47_0009240</name>
</gene>
<sequence>MRSHHTGGVVLRGLLEDSRIVSVNIAVGVLHVVVWVLLIGLVDKHNAEQSEIQNVNNLRQSMQVSHAVHSVVPSW</sequence>
<evidence type="ECO:0000313" key="2">
    <source>
        <dbReference type="EMBL" id="KAI5075164.1"/>
    </source>
</evidence>
<name>A0A9D4UWI7_ADICA</name>
<protein>
    <submittedName>
        <fullName evidence="2">Uncharacterized protein</fullName>
    </submittedName>
</protein>
<organism evidence="2 3">
    <name type="scientific">Adiantum capillus-veneris</name>
    <name type="common">Maidenhair fern</name>
    <dbReference type="NCBI Taxonomy" id="13818"/>
    <lineage>
        <taxon>Eukaryota</taxon>
        <taxon>Viridiplantae</taxon>
        <taxon>Streptophyta</taxon>
        <taxon>Embryophyta</taxon>
        <taxon>Tracheophyta</taxon>
        <taxon>Polypodiopsida</taxon>
        <taxon>Polypodiidae</taxon>
        <taxon>Polypodiales</taxon>
        <taxon>Pteridineae</taxon>
        <taxon>Pteridaceae</taxon>
        <taxon>Vittarioideae</taxon>
        <taxon>Adiantum</taxon>
    </lineage>
</organism>
<keyword evidence="1" id="KW-0812">Transmembrane</keyword>
<evidence type="ECO:0000256" key="1">
    <source>
        <dbReference type="SAM" id="Phobius"/>
    </source>
</evidence>
<keyword evidence="1" id="KW-0472">Membrane</keyword>
<feature type="transmembrane region" description="Helical" evidence="1">
    <location>
        <begin position="20"/>
        <end position="42"/>
    </location>
</feature>
<dbReference type="AlphaFoldDB" id="A0A9D4UWI7"/>
<comment type="caution">
    <text evidence="2">The sequence shown here is derived from an EMBL/GenBank/DDBJ whole genome shotgun (WGS) entry which is preliminary data.</text>
</comment>
<evidence type="ECO:0000313" key="3">
    <source>
        <dbReference type="Proteomes" id="UP000886520"/>
    </source>
</evidence>
<dbReference type="Proteomes" id="UP000886520">
    <property type="component" value="Chromosome 9"/>
</dbReference>
<proteinExistence type="predicted"/>
<keyword evidence="1" id="KW-1133">Transmembrane helix</keyword>